<sequence>MRKGSRLATTSVSFFRAVRNLLSVNSDIEAVSVRKSHLEVAGLGVFTCRKVYCGEVLCLYPGSYTPPLPPYTVVGDNDFAGTAVYLATEEKELADSQAYVINLNDRGAGIGGRINGAELTSELQISDSDNTTGRLDENPCACGHLVNHKPGKLANVEVLPFRWMDIVDADAQAHDSWTFNFPNEIRADGSPWFYDGHSKEIVYFPSHTDIPKSKNENAWINHLKSYPMLSGAALVAKYDIDSRHELFLDYGLKEPYPPWAADWYIPS</sequence>
<dbReference type="AlphaFoldDB" id="A0A7S3LS39"/>
<accession>A0A7S3LS39</accession>
<protein>
    <recommendedName>
        <fullName evidence="2">SET domain-containing protein</fullName>
    </recommendedName>
</protein>
<dbReference type="InterPro" id="IPR040415">
    <property type="entry name" value="SETD9"/>
</dbReference>
<dbReference type="PANTHER" id="PTHR33524">
    <property type="entry name" value="C5ORF35"/>
    <property type="match status" value="1"/>
</dbReference>
<gene>
    <name evidence="1" type="ORF">ASTO00021_LOCUS6669</name>
</gene>
<organism evidence="1">
    <name type="scientific">Aplanochytrium stocchinoi</name>
    <dbReference type="NCBI Taxonomy" id="215587"/>
    <lineage>
        <taxon>Eukaryota</taxon>
        <taxon>Sar</taxon>
        <taxon>Stramenopiles</taxon>
        <taxon>Bigyra</taxon>
        <taxon>Labyrinthulomycetes</taxon>
        <taxon>Thraustochytrida</taxon>
        <taxon>Thraustochytriidae</taxon>
        <taxon>Aplanochytrium</taxon>
    </lineage>
</organism>
<dbReference type="PANTHER" id="PTHR33524:SF1">
    <property type="entry name" value="SET DOMAIN-CONTAINING PROTEIN"/>
    <property type="match status" value="1"/>
</dbReference>
<evidence type="ECO:0000313" key="1">
    <source>
        <dbReference type="EMBL" id="CAE0436408.1"/>
    </source>
</evidence>
<dbReference type="SUPFAM" id="SSF82199">
    <property type="entry name" value="SET domain"/>
    <property type="match status" value="1"/>
</dbReference>
<dbReference type="EMBL" id="HBIN01008971">
    <property type="protein sequence ID" value="CAE0436408.1"/>
    <property type="molecule type" value="Transcribed_RNA"/>
</dbReference>
<dbReference type="InterPro" id="IPR046341">
    <property type="entry name" value="SET_dom_sf"/>
</dbReference>
<evidence type="ECO:0008006" key="2">
    <source>
        <dbReference type="Google" id="ProtNLM"/>
    </source>
</evidence>
<name>A0A7S3LS39_9STRA</name>
<dbReference type="Gene3D" id="2.170.270.10">
    <property type="entry name" value="SET domain"/>
    <property type="match status" value="1"/>
</dbReference>
<proteinExistence type="predicted"/>
<reference evidence="1" key="1">
    <citation type="submission" date="2021-01" db="EMBL/GenBank/DDBJ databases">
        <authorList>
            <person name="Corre E."/>
            <person name="Pelletier E."/>
            <person name="Niang G."/>
            <person name="Scheremetjew M."/>
            <person name="Finn R."/>
            <person name="Kale V."/>
            <person name="Holt S."/>
            <person name="Cochrane G."/>
            <person name="Meng A."/>
            <person name="Brown T."/>
            <person name="Cohen L."/>
        </authorList>
    </citation>
    <scope>NUCLEOTIDE SEQUENCE</scope>
    <source>
        <strain evidence="1">GSBS06</strain>
    </source>
</reference>